<dbReference type="SMR" id="A0A5D2ESQ9"/>
<feature type="domain" description="Pectinesterase inhibitor" evidence="5">
    <location>
        <begin position="31"/>
        <end position="177"/>
    </location>
</feature>
<gene>
    <name evidence="6" type="ORF">ES288_A11G343700v1</name>
</gene>
<keyword evidence="1 4" id="KW-0732">Signal</keyword>
<dbReference type="PANTHER" id="PTHR36710:SF4">
    <property type="entry name" value="PLANT INVERTASE_PECTIN METHYLESTERASE INHIBITOR SUPERFAMILY PROTEIN"/>
    <property type="match status" value="1"/>
</dbReference>
<dbReference type="InterPro" id="IPR052421">
    <property type="entry name" value="PCW_Enzyme_Inhibitor"/>
</dbReference>
<dbReference type="PANTHER" id="PTHR36710">
    <property type="entry name" value="PECTINESTERASE INHIBITOR-LIKE"/>
    <property type="match status" value="1"/>
</dbReference>
<evidence type="ECO:0000256" key="1">
    <source>
        <dbReference type="ARBA" id="ARBA00022729"/>
    </source>
</evidence>
<dbReference type="InterPro" id="IPR034086">
    <property type="entry name" value="PMEI_plant"/>
</dbReference>
<dbReference type="AlphaFoldDB" id="A0A5D2ESQ9"/>
<dbReference type="Proteomes" id="UP000323506">
    <property type="component" value="Chromosome A11"/>
</dbReference>
<evidence type="ECO:0000259" key="5">
    <source>
        <dbReference type="SMART" id="SM00856"/>
    </source>
</evidence>
<dbReference type="Gene3D" id="1.20.140.40">
    <property type="entry name" value="Invertase/pectin methylesterase inhibitor family protein"/>
    <property type="match status" value="1"/>
</dbReference>
<evidence type="ECO:0000256" key="4">
    <source>
        <dbReference type="SAM" id="SignalP"/>
    </source>
</evidence>
<dbReference type="SUPFAM" id="SSF101148">
    <property type="entry name" value="Plant invertase/pectin methylesterase inhibitor"/>
    <property type="match status" value="1"/>
</dbReference>
<dbReference type="InterPro" id="IPR035513">
    <property type="entry name" value="Invertase/methylesterase_inhib"/>
</dbReference>
<dbReference type="InterPro" id="IPR006501">
    <property type="entry name" value="Pectinesterase_inhib_dom"/>
</dbReference>
<accession>A0A5D2ESQ9</accession>
<dbReference type="EMBL" id="CM017698">
    <property type="protein sequence ID" value="TYG96355.1"/>
    <property type="molecule type" value="Genomic_DNA"/>
</dbReference>
<reference evidence="6 7" key="1">
    <citation type="submission" date="2019-06" db="EMBL/GenBank/DDBJ databases">
        <title>WGS assembly of Gossypium darwinii.</title>
        <authorList>
            <person name="Chen Z.J."/>
            <person name="Sreedasyam A."/>
            <person name="Ando A."/>
            <person name="Song Q."/>
            <person name="De L."/>
            <person name="Hulse-Kemp A."/>
            <person name="Ding M."/>
            <person name="Ye W."/>
            <person name="Kirkbride R."/>
            <person name="Jenkins J."/>
            <person name="Plott C."/>
            <person name="Lovell J."/>
            <person name="Lin Y.-M."/>
            <person name="Vaughn R."/>
            <person name="Liu B."/>
            <person name="Li W."/>
            <person name="Simpson S."/>
            <person name="Scheffler B."/>
            <person name="Saski C."/>
            <person name="Grover C."/>
            <person name="Hu G."/>
            <person name="Conover J."/>
            <person name="Carlson J."/>
            <person name="Shu S."/>
            <person name="Boston L."/>
            <person name="Williams M."/>
            <person name="Peterson D."/>
            <person name="Mcgee K."/>
            <person name="Jones D."/>
            <person name="Wendel J."/>
            <person name="Stelly D."/>
            <person name="Grimwood J."/>
            <person name="Schmutz J."/>
        </authorList>
    </citation>
    <scope>NUCLEOTIDE SEQUENCE [LARGE SCALE GENOMIC DNA]</scope>
    <source>
        <strain evidence="6">1808015.09</strain>
    </source>
</reference>
<protein>
    <recommendedName>
        <fullName evidence="5">Pectinesterase inhibitor domain-containing protein</fullName>
    </recommendedName>
</protein>
<feature type="chain" id="PRO_5022788625" description="Pectinesterase inhibitor domain-containing protein" evidence="4">
    <location>
        <begin position="26"/>
        <end position="182"/>
    </location>
</feature>
<evidence type="ECO:0000313" key="7">
    <source>
        <dbReference type="Proteomes" id="UP000323506"/>
    </source>
</evidence>
<dbReference type="GO" id="GO:0046910">
    <property type="term" value="F:pectinesterase inhibitor activity"/>
    <property type="evidence" value="ECO:0007669"/>
    <property type="project" value="InterPro"/>
</dbReference>
<evidence type="ECO:0000256" key="2">
    <source>
        <dbReference type="ARBA" id="ARBA00023157"/>
    </source>
</evidence>
<dbReference type="FunFam" id="1.20.140.40:FF:000008">
    <property type="entry name" value="Invertase/pectin methylesterase inhibitor family protein"/>
    <property type="match status" value="1"/>
</dbReference>
<dbReference type="CDD" id="cd15797">
    <property type="entry name" value="PMEI"/>
    <property type="match status" value="1"/>
</dbReference>
<comment type="similarity">
    <text evidence="3">Belongs to the PMEI family.</text>
</comment>
<keyword evidence="2" id="KW-1015">Disulfide bond</keyword>
<name>A0A5D2ESQ9_GOSDA</name>
<proteinExistence type="inferred from homology"/>
<dbReference type="NCBIfam" id="TIGR01614">
    <property type="entry name" value="PME_inhib"/>
    <property type="match status" value="1"/>
</dbReference>
<dbReference type="Pfam" id="PF04043">
    <property type="entry name" value="PMEI"/>
    <property type="match status" value="1"/>
</dbReference>
<organism evidence="6 7">
    <name type="scientific">Gossypium darwinii</name>
    <name type="common">Darwin's cotton</name>
    <name type="synonym">Gossypium barbadense var. darwinii</name>
    <dbReference type="NCBI Taxonomy" id="34276"/>
    <lineage>
        <taxon>Eukaryota</taxon>
        <taxon>Viridiplantae</taxon>
        <taxon>Streptophyta</taxon>
        <taxon>Embryophyta</taxon>
        <taxon>Tracheophyta</taxon>
        <taxon>Spermatophyta</taxon>
        <taxon>Magnoliopsida</taxon>
        <taxon>eudicotyledons</taxon>
        <taxon>Gunneridae</taxon>
        <taxon>Pentapetalae</taxon>
        <taxon>rosids</taxon>
        <taxon>malvids</taxon>
        <taxon>Malvales</taxon>
        <taxon>Malvaceae</taxon>
        <taxon>Malvoideae</taxon>
        <taxon>Gossypium</taxon>
    </lineage>
</organism>
<feature type="signal peptide" evidence="4">
    <location>
        <begin position="1"/>
        <end position="25"/>
    </location>
</feature>
<evidence type="ECO:0000313" key="6">
    <source>
        <dbReference type="EMBL" id="TYG96355.1"/>
    </source>
</evidence>
<dbReference type="SMART" id="SM00856">
    <property type="entry name" value="PMEI"/>
    <property type="match status" value="1"/>
</dbReference>
<sequence length="182" mass="20278">MGILLPPYYLTPFLLLFIFFNNVDQRNLVFADDALIETQCHNAEVPETCIKCIKSDPRSQSADKVGIAAIIITCLSNKATTLINNMTTLASGARDKYLKLALRGCGKGFYYAKTNLTVATNRLKGKEYDQTNLLVKQALEGEVVCKMNVGALRFNFPNSVTFDMGVYEELSTAVMRIVDRFV</sequence>
<keyword evidence="7" id="KW-1185">Reference proteome</keyword>
<evidence type="ECO:0000256" key="3">
    <source>
        <dbReference type="ARBA" id="ARBA00038471"/>
    </source>
</evidence>